<organism evidence="2 3">
    <name type="scientific">Saccharata proteae CBS 121410</name>
    <dbReference type="NCBI Taxonomy" id="1314787"/>
    <lineage>
        <taxon>Eukaryota</taxon>
        <taxon>Fungi</taxon>
        <taxon>Dikarya</taxon>
        <taxon>Ascomycota</taxon>
        <taxon>Pezizomycotina</taxon>
        <taxon>Dothideomycetes</taxon>
        <taxon>Dothideomycetes incertae sedis</taxon>
        <taxon>Botryosphaeriales</taxon>
        <taxon>Saccharataceae</taxon>
        <taxon>Saccharata</taxon>
    </lineage>
</organism>
<gene>
    <name evidence="2" type="ORF">K490DRAFT_30799</name>
</gene>
<evidence type="ECO:0000313" key="2">
    <source>
        <dbReference type="EMBL" id="KAF2091803.1"/>
    </source>
</evidence>
<dbReference type="Proteomes" id="UP000799776">
    <property type="component" value="Unassembled WGS sequence"/>
</dbReference>
<dbReference type="AlphaFoldDB" id="A0A9P4I1K0"/>
<keyword evidence="1" id="KW-0812">Transmembrane</keyword>
<dbReference type="EMBL" id="ML978711">
    <property type="protein sequence ID" value="KAF2091803.1"/>
    <property type="molecule type" value="Genomic_DNA"/>
</dbReference>
<comment type="caution">
    <text evidence="2">The sequence shown here is derived from an EMBL/GenBank/DDBJ whole genome shotgun (WGS) entry which is preliminary data.</text>
</comment>
<keyword evidence="1" id="KW-0472">Membrane</keyword>
<evidence type="ECO:0000256" key="1">
    <source>
        <dbReference type="SAM" id="Phobius"/>
    </source>
</evidence>
<reference evidence="2" key="1">
    <citation type="journal article" date="2020" name="Stud. Mycol.">
        <title>101 Dothideomycetes genomes: a test case for predicting lifestyles and emergence of pathogens.</title>
        <authorList>
            <person name="Haridas S."/>
            <person name="Albert R."/>
            <person name="Binder M."/>
            <person name="Bloem J."/>
            <person name="Labutti K."/>
            <person name="Salamov A."/>
            <person name="Andreopoulos B."/>
            <person name="Baker S."/>
            <person name="Barry K."/>
            <person name="Bills G."/>
            <person name="Bluhm B."/>
            <person name="Cannon C."/>
            <person name="Castanera R."/>
            <person name="Culley D."/>
            <person name="Daum C."/>
            <person name="Ezra D."/>
            <person name="Gonzalez J."/>
            <person name="Henrissat B."/>
            <person name="Kuo A."/>
            <person name="Liang C."/>
            <person name="Lipzen A."/>
            <person name="Lutzoni F."/>
            <person name="Magnuson J."/>
            <person name="Mondo S."/>
            <person name="Nolan M."/>
            <person name="Ohm R."/>
            <person name="Pangilinan J."/>
            <person name="Park H.-J."/>
            <person name="Ramirez L."/>
            <person name="Alfaro M."/>
            <person name="Sun H."/>
            <person name="Tritt A."/>
            <person name="Yoshinaga Y."/>
            <person name="Zwiers L.-H."/>
            <person name="Turgeon B."/>
            <person name="Goodwin S."/>
            <person name="Spatafora J."/>
            <person name="Crous P."/>
            <person name="Grigoriev I."/>
        </authorList>
    </citation>
    <scope>NUCLEOTIDE SEQUENCE</scope>
    <source>
        <strain evidence="2">CBS 121410</strain>
    </source>
</reference>
<name>A0A9P4I1K0_9PEZI</name>
<dbReference type="PANTHER" id="PTHR34144">
    <property type="entry name" value="CHROMOSOME 8, WHOLE GENOME SHOTGUN SEQUENCE"/>
    <property type="match status" value="1"/>
</dbReference>
<evidence type="ECO:0000313" key="3">
    <source>
        <dbReference type="Proteomes" id="UP000799776"/>
    </source>
</evidence>
<feature type="transmembrane region" description="Helical" evidence="1">
    <location>
        <begin position="12"/>
        <end position="32"/>
    </location>
</feature>
<protein>
    <submittedName>
        <fullName evidence="2">Glycosyltransferase family 69 protein</fullName>
    </submittedName>
</protein>
<proteinExistence type="predicted"/>
<dbReference type="OrthoDB" id="262547at2759"/>
<sequence>MLIPRRYTSPSRLPRTLLFDLLPLLLILWTLFETVAIRRNLQLADAEARATSTSKGEKIFISSVHLHDEPLLRQHWNAALIALTQALGPANVYVSIYESNSLDDTKGALKELDAALGEGRVRRTVELDHVTRQANLDEALREDKKAGFNEPRRIPYLARLRNRTLRPMTELEKAGEKFDKVLFLNDVVFTPEDVLALLNTNKGHYAAACALDFKHPPAFYDSFALRDIDGREAIQSTFPYFASHESRSAIKAGSPVPVRSCWNGMIVFDATPYYTKLKNLRFRSLPDNLAKEHLEASECCLIHADNPYSDAHGVFVNPAVRVGYDKAAYDAVNPGDGWSWVGLVDLIKGTWVNRLKRWFALRKSKEDVVQLKIFERERKLKTPEPGAFCAIDEMQVLRIDGWAHV</sequence>
<keyword evidence="1" id="KW-1133">Transmembrane helix</keyword>
<dbReference type="PANTHER" id="PTHR34144:SF7">
    <property type="entry name" value="EXPORT PROTEIN (CAP59), PUTATIVE (AFU_ORTHOLOGUE AFUA_7G05020)-RELATED"/>
    <property type="match status" value="1"/>
</dbReference>
<dbReference type="Pfam" id="PF11735">
    <property type="entry name" value="CAP59_mtransfer"/>
    <property type="match status" value="1"/>
</dbReference>
<accession>A0A9P4I1K0</accession>
<dbReference type="InterPro" id="IPR021047">
    <property type="entry name" value="Mannosyltransferase_CMT1"/>
</dbReference>
<keyword evidence="3" id="KW-1185">Reference proteome</keyword>